<protein>
    <submittedName>
        <fullName evidence="3">Nucleoid DNA-binding protein</fullName>
    </submittedName>
</protein>
<comment type="caution">
    <text evidence="3">The sequence shown here is derived from an EMBL/GenBank/DDBJ whole genome shotgun (WGS) entry which is preliminary data.</text>
</comment>
<reference evidence="3" key="1">
    <citation type="submission" date="2020-05" db="EMBL/GenBank/DDBJ databases">
        <title>Genomic Encyclopedia of Type Strains, Phase IV (KMG-V): Genome sequencing to study the core and pangenomes of soil and plant-associated prokaryotes.</title>
        <authorList>
            <person name="Whitman W."/>
        </authorList>
    </citation>
    <scope>NUCLEOTIDE SEQUENCE</scope>
    <source>
        <strain evidence="3">16F</strain>
    </source>
</reference>
<feature type="transmembrane region" description="Helical" evidence="1">
    <location>
        <begin position="162"/>
        <end position="180"/>
    </location>
</feature>
<dbReference type="Proteomes" id="UP000610746">
    <property type="component" value="Unassembled WGS sequence"/>
</dbReference>
<dbReference type="RefSeq" id="WP_173778835.1">
    <property type="nucleotide sequence ID" value="NZ_JABSNO010000007.1"/>
</dbReference>
<keyword evidence="1" id="KW-0812">Transmembrane</keyword>
<name>A0A8J8KB59_9FLAO</name>
<evidence type="ECO:0000313" key="3">
    <source>
        <dbReference type="EMBL" id="NRS92224.1"/>
    </source>
</evidence>
<organism evidence="3 4">
    <name type="scientific">Frigoriflavimonas asaccharolytica</name>
    <dbReference type="NCBI Taxonomy" id="2735899"/>
    <lineage>
        <taxon>Bacteria</taxon>
        <taxon>Pseudomonadati</taxon>
        <taxon>Bacteroidota</taxon>
        <taxon>Flavobacteriia</taxon>
        <taxon>Flavobacteriales</taxon>
        <taxon>Weeksellaceae</taxon>
        <taxon>Frigoriflavimonas</taxon>
    </lineage>
</organism>
<accession>A0A8J8KB59</accession>
<keyword evidence="1" id="KW-0472">Membrane</keyword>
<dbReference type="InterPro" id="IPR040495">
    <property type="entry name" value="HU-CCDC81_bac_1"/>
</dbReference>
<proteinExistence type="predicted"/>
<keyword evidence="4" id="KW-1185">Reference proteome</keyword>
<feature type="domain" description="CCDC81-like prokaryotic HU" evidence="2">
    <location>
        <begin position="1"/>
        <end position="52"/>
    </location>
</feature>
<evidence type="ECO:0000259" key="2">
    <source>
        <dbReference type="Pfam" id="PF18174"/>
    </source>
</evidence>
<keyword evidence="1" id="KW-1133">Transmembrane helix</keyword>
<gene>
    <name evidence="3" type="ORF">HNQ03_001292</name>
</gene>
<evidence type="ECO:0000256" key="1">
    <source>
        <dbReference type="SAM" id="Phobius"/>
    </source>
</evidence>
<dbReference type="AlphaFoldDB" id="A0A8J8KB59"/>
<dbReference type="EMBL" id="JABSNO010000007">
    <property type="protein sequence ID" value="NRS92224.1"/>
    <property type="molecule type" value="Genomic_DNA"/>
</dbReference>
<dbReference type="GO" id="GO:0003677">
    <property type="term" value="F:DNA binding"/>
    <property type="evidence" value="ECO:0007669"/>
    <property type="project" value="UniProtKB-KW"/>
</dbReference>
<dbReference type="Pfam" id="PF18174">
    <property type="entry name" value="HU-CCDC81_bac_1"/>
    <property type="match status" value="1"/>
</dbReference>
<sequence length="235" mass="26935">MKNIPQYILDYLQNHQRAIVPNFGVFTLKNAGAQFNNENKSIMPPSQLVCFQQNFAEENENLIQYISKEKNVSAQNAKHEIQTQTDFWKKKIAAKEEFAISELGSFVLENHQMNFVGKKLPALAPDFFGLEEIVFSEIENKEKEISPNAAEKNQDYKLSKSILWLFLLIIPISALAYFAFTNQEFIFGKKSFNDVTIKNATHRIEDSKPAKKVQIIVDSTKMDSLKIAPQNIKNQ</sequence>
<evidence type="ECO:0000313" key="4">
    <source>
        <dbReference type="Proteomes" id="UP000610746"/>
    </source>
</evidence>
<keyword evidence="3" id="KW-0238">DNA-binding</keyword>